<dbReference type="Pfam" id="PF08568">
    <property type="entry name" value="Kinetochor_Ybp2"/>
    <property type="match status" value="1"/>
</dbReference>
<name>A0A6P6U4P2_COFAR</name>
<keyword evidence="1" id="KW-1185">Reference proteome</keyword>
<dbReference type="RefSeq" id="XP_027085645.2">
    <property type="nucleotide sequence ID" value="XM_027229844.2"/>
</dbReference>
<dbReference type="Proteomes" id="UP001652660">
    <property type="component" value="Chromosome 8c"/>
</dbReference>
<evidence type="ECO:0000313" key="1">
    <source>
        <dbReference type="Proteomes" id="UP001652660"/>
    </source>
</evidence>
<reference evidence="1" key="1">
    <citation type="journal article" date="2025" name="Foods">
        <title>Unveiling the Microbial Signatures of Arabica Coffee Cherries: Insights into Ripeness Specific Diversity, Functional Traits, and Implications for Quality and Safety.</title>
        <authorList>
            <consortium name="RefSeq"/>
            <person name="Tenea G.N."/>
            <person name="Cifuentes V."/>
            <person name="Reyes P."/>
            <person name="Cevallos-Vallejos M."/>
        </authorList>
    </citation>
    <scope>NUCLEOTIDE SEQUENCE [LARGE SCALE GENOMIC DNA]</scope>
</reference>
<sequence>MDPETTDLPTPCTSSAAVVDRLRRSLSSCSQLIQTGVDFHKSEQSLSDLVLFLNSISDSFVREPENQDLENASFQILTEIRLFITSSSVDQQAVIDALSFELPKTAARFACVSPRCMEVAQSIVDCFTDKCSPRDMLSILCEAIGSPRDAFTVPSYFAPLLSGFPKVFVSIRRRQFEQVKAAVPVILNALKAIVLDSDDKDADLGDIFHKANCIADSMKAVCLELEGKDNEKLCALLGLFVLQITALASMGIEYRLAHSSPLVLKLSHFLQSCGLSYLGLIMGTDVEKLLGIAVGDGGDDLVGCFSDIWLGASILVIWGYKSNEVALAAGADLVALKDELQSSRIKRWHAVGMLKHVLLCLYLPLELKKDAINFLLSIMYPKLSQMPNDENEDYSTYMPTLCSALQAIQVVIMYATDVILRKNAFAAFKELLADCPTSLRFDILRALIKDGDSSSMIAVLLDCVREEVRLESSKSPPASKVSKAESEGSQGTIFWSSSALELVELVLRPPGGGPPSLPEHSDAVLQNRPNQSTNIHWLIMLPSNSVHKVHDQKYFYATCQKSDQIHFSCFSFMQVLSALNLYRFILIKESTGKSNNSGVLSRDSLVKAHSEWLLPLRTLVTRMMAEAQCDSDELALCGLNPVEVVLYRCIELVEQLL</sequence>
<proteinExistence type="predicted"/>
<dbReference type="GeneID" id="113707488"/>
<evidence type="ECO:0000313" key="2">
    <source>
        <dbReference type="RefSeq" id="XP_027085645.2"/>
    </source>
</evidence>
<protein>
    <submittedName>
        <fullName evidence="2">Aberrant root formation protein 4 isoform X1</fullName>
    </submittedName>
</protein>
<dbReference type="GO" id="GO:0055105">
    <property type="term" value="F:ubiquitin-protein transferase inhibitor activity"/>
    <property type="evidence" value="ECO:0007669"/>
    <property type="project" value="TreeGrafter"/>
</dbReference>
<dbReference type="OrthoDB" id="619536at2759"/>
<gene>
    <name evidence="2" type="primary">LOC113707488</name>
</gene>
<dbReference type="PANTHER" id="PTHR15430:SF1">
    <property type="entry name" value="GLOMULIN"/>
    <property type="match status" value="1"/>
</dbReference>
<dbReference type="InterPro" id="IPR013877">
    <property type="entry name" value="YAP-bd/ALF4/Glomulin"/>
</dbReference>
<dbReference type="AlphaFoldDB" id="A0A6P6U4P2"/>
<dbReference type="InterPro" id="IPR019516">
    <property type="entry name" value="Glomulin/ALF4"/>
</dbReference>
<dbReference type="GO" id="GO:0005737">
    <property type="term" value="C:cytoplasm"/>
    <property type="evidence" value="ECO:0007669"/>
    <property type="project" value="TreeGrafter"/>
</dbReference>
<accession>A0A6P6U4P2</accession>
<dbReference type="PANTHER" id="PTHR15430">
    <property type="entry name" value="GLOMULIN"/>
    <property type="match status" value="1"/>
</dbReference>
<reference evidence="2" key="2">
    <citation type="submission" date="2025-08" db="UniProtKB">
        <authorList>
            <consortium name="RefSeq"/>
        </authorList>
    </citation>
    <scope>IDENTIFICATION</scope>
    <source>
        <tissue evidence="2">Leaves</tissue>
    </source>
</reference>
<organism evidence="1 2">
    <name type="scientific">Coffea arabica</name>
    <name type="common">Arabian coffee</name>
    <dbReference type="NCBI Taxonomy" id="13443"/>
    <lineage>
        <taxon>Eukaryota</taxon>
        <taxon>Viridiplantae</taxon>
        <taxon>Streptophyta</taxon>
        <taxon>Embryophyta</taxon>
        <taxon>Tracheophyta</taxon>
        <taxon>Spermatophyta</taxon>
        <taxon>Magnoliopsida</taxon>
        <taxon>eudicotyledons</taxon>
        <taxon>Gunneridae</taxon>
        <taxon>Pentapetalae</taxon>
        <taxon>asterids</taxon>
        <taxon>lamiids</taxon>
        <taxon>Gentianales</taxon>
        <taxon>Rubiaceae</taxon>
        <taxon>Ixoroideae</taxon>
        <taxon>Gardenieae complex</taxon>
        <taxon>Bertiereae - Coffeeae clade</taxon>
        <taxon>Coffeeae</taxon>
        <taxon>Coffea</taxon>
    </lineage>
</organism>